<proteinExistence type="predicted"/>
<dbReference type="PANTHER" id="PTHR12110:SF41">
    <property type="entry name" value="INOSOSE DEHYDRATASE"/>
    <property type="match status" value="1"/>
</dbReference>
<dbReference type="InterPro" id="IPR036237">
    <property type="entry name" value="Xyl_isomerase-like_sf"/>
</dbReference>
<feature type="domain" description="Xylose isomerase-like TIM barrel" evidence="1">
    <location>
        <begin position="4"/>
        <end position="230"/>
    </location>
</feature>
<comment type="caution">
    <text evidence="2">The sequence shown here is derived from an EMBL/GenBank/DDBJ whole genome shotgun (WGS) entry which is preliminary data.</text>
</comment>
<dbReference type="SUPFAM" id="SSF51658">
    <property type="entry name" value="Xylose isomerase-like"/>
    <property type="match status" value="1"/>
</dbReference>
<dbReference type="InterPro" id="IPR050312">
    <property type="entry name" value="IolE/XylAMocC-like"/>
</dbReference>
<keyword evidence="3" id="KW-1185">Reference proteome</keyword>
<accession>A0A8J3D6E5</accession>
<dbReference type="Proteomes" id="UP000598271">
    <property type="component" value="Unassembled WGS sequence"/>
</dbReference>
<dbReference type="InterPro" id="IPR013022">
    <property type="entry name" value="Xyl_isomerase-like_TIM-brl"/>
</dbReference>
<protein>
    <recommendedName>
        <fullName evidence="1">Xylose isomerase-like TIM barrel domain-containing protein</fullName>
    </recommendedName>
</protein>
<evidence type="ECO:0000259" key="1">
    <source>
        <dbReference type="Pfam" id="PF01261"/>
    </source>
</evidence>
<dbReference type="EMBL" id="BMXF01000004">
    <property type="protein sequence ID" value="GHB80692.1"/>
    <property type="molecule type" value="Genomic_DNA"/>
</dbReference>
<sequence length="248" mass="27931">MSEYAQSGFQAFEPSFESVGEVEKLAPIVKKHGIAVPSFYVNSLLHEIDAGKKSIGQVLTIAEIAQKLLGTTIIVTNPSPINWNGSENKNDPQLEEQAKNLNQLGLELRKMGMTLAYHTHDMEMRAGAREFHHMMLNTDPANVTFCMDVHWIYRGSGNSQLAVFDVLKLYGQRITEMHIRQSKDGIWTEVFAENGDVNYHQVADELRKMGIAPHIVMEQCLEKQSPNVHNAIDAHQEDLKRATQTFSL</sequence>
<dbReference type="Pfam" id="PF01261">
    <property type="entry name" value="AP_endonuc_2"/>
    <property type="match status" value="1"/>
</dbReference>
<organism evidence="2 3">
    <name type="scientific">Persicitalea jodogahamensis</name>
    <dbReference type="NCBI Taxonomy" id="402147"/>
    <lineage>
        <taxon>Bacteria</taxon>
        <taxon>Pseudomonadati</taxon>
        <taxon>Bacteroidota</taxon>
        <taxon>Cytophagia</taxon>
        <taxon>Cytophagales</taxon>
        <taxon>Spirosomataceae</taxon>
        <taxon>Persicitalea</taxon>
    </lineage>
</organism>
<gene>
    <name evidence="2" type="ORF">GCM10007390_38910</name>
</gene>
<evidence type="ECO:0000313" key="3">
    <source>
        <dbReference type="Proteomes" id="UP000598271"/>
    </source>
</evidence>
<name>A0A8J3D6E5_9BACT</name>
<dbReference type="PANTHER" id="PTHR12110">
    <property type="entry name" value="HYDROXYPYRUVATE ISOMERASE"/>
    <property type="match status" value="1"/>
</dbReference>
<evidence type="ECO:0000313" key="2">
    <source>
        <dbReference type="EMBL" id="GHB80692.1"/>
    </source>
</evidence>
<reference evidence="2 3" key="1">
    <citation type="journal article" date="2014" name="Int. J. Syst. Evol. Microbiol.">
        <title>Complete genome sequence of Corynebacterium casei LMG S-19264T (=DSM 44701T), isolated from a smear-ripened cheese.</title>
        <authorList>
            <consortium name="US DOE Joint Genome Institute (JGI-PGF)"/>
            <person name="Walter F."/>
            <person name="Albersmeier A."/>
            <person name="Kalinowski J."/>
            <person name="Ruckert C."/>
        </authorList>
    </citation>
    <scope>NUCLEOTIDE SEQUENCE [LARGE SCALE GENOMIC DNA]</scope>
    <source>
        <strain evidence="2 3">KCTC 12866</strain>
    </source>
</reference>
<dbReference type="Gene3D" id="3.20.20.150">
    <property type="entry name" value="Divalent-metal-dependent TIM barrel enzymes"/>
    <property type="match status" value="1"/>
</dbReference>
<dbReference type="AlphaFoldDB" id="A0A8J3D6E5"/>